<feature type="chain" id="PRO_5041431411" evidence="1">
    <location>
        <begin position="22"/>
        <end position="253"/>
    </location>
</feature>
<evidence type="ECO:0000256" key="1">
    <source>
        <dbReference type="SAM" id="SignalP"/>
    </source>
</evidence>
<accession>A0AA36CH61</accession>
<dbReference type="Proteomes" id="UP001177023">
    <property type="component" value="Unassembled WGS sequence"/>
</dbReference>
<feature type="non-terminal residue" evidence="2">
    <location>
        <position position="1"/>
    </location>
</feature>
<evidence type="ECO:0000313" key="2">
    <source>
        <dbReference type="EMBL" id="CAJ0568738.1"/>
    </source>
</evidence>
<feature type="signal peptide" evidence="1">
    <location>
        <begin position="1"/>
        <end position="21"/>
    </location>
</feature>
<dbReference type="EMBL" id="CATQJA010001810">
    <property type="protein sequence ID" value="CAJ0568738.1"/>
    <property type="molecule type" value="Genomic_DNA"/>
</dbReference>
<protein>
    <submittedName>
        <fullName evidence="2">Uncharacterized protein</fullName>
    </submittedName>
</protein>
<keyword evidence="1" id="KW-0732">Signal</keyword>
<reference evidence="2" key="1">
    <citation type="submission" date="2023-06" db="EMBL/GenBank/DDBJ databases">
        <authorList>
            <person name="Delattre M."/>
        </authorList>
    </citation>
    <scope>NUCLEOTIDE SEQUENCE</scope>
    <source>
        <strain evidence="2">AF72</strain>
    </source>
</reference>
<dbReference type="AlphaFoldDB" id="A0AA36CH61"/>
<organism evidence="2 3">
    <name type="scientific">Mesorhabditis spiculigera</name>
    <dbReference type="NCBI Taxonomy" id="96644"/>
    <lineage>
        <taxon>Eukaryota</taxon>
        <taxon>Metazoa</taxon>
        <taxon>Ecdysozoa</taxon>
        <taxon>Nematoda</taxon>
        <taxon>Chromadorea</taxon>
        <taxon>Rhabditida</taxon>
        <taxon>Rhabditina</taxon>
        <taxon>Rhabditomorpha</taxon>
        <taxon>Rhabditoidea</taxon>
        <taxon>Rhabditidae</taxon>
        <taxon>Mesorhabditinae</taxon>
        <taxon>Mesorhabditis</taxon>
    </lineage>
</organism>
<proteinExistence type="predicted"/>
<sequence length="253" mass="27057">MHARLLTTLLLAYGLLALCQAANCPSDTPPTKCGAAMDAILKALGKPLVSKKTMWGFASGAPAAIVAFIKSRKNCNPPTMCEVGNLLINYTSDNLPTLMSCAMANEPALCAQLVGDATAVMGTCSSKGYDIDKIGTALACGAKETLEPLYNSSIVPAYKKWCNKLDVTQVMNQICTVITGVLNNNAMLQKLFNNMKARSYVGWLLDLADPKLPKYWARYQSFRDKSTVACLTKPMTCNCSVVVSGMAGEMTSG</sequence>
<gene>
    <name evidence="2" type="ORF">MSPICULIGERA_LOCUS7252</name>
</gene>
<evidence type="ECO:0000313" key="3">
    <source>
        <dbReference type="Proteomes" id="UP001177023"/>
    </source>
</evidence>
<comment type="caution">
    <text evidence="2">The sequence shown here is derived from an EMBL/GenBank/DDBJ whole genome shotgun (WGS) entry which is preliminary data.</text>
</comment>
<keyword evidence="3" id="KW-1185">Reference proteome</keyword>
<name>A0AA36CH61_9BILA</name>